<dbReference type="EMBL" id="JACHVC010000012">
    <property type="protein sequence ID" value="MBC2606585.1"/>
    <property type="molecule type" value="Genomic_DNA"/>
</dbReference>
<name>A0A7X1B909_9BACT</name>
<reference evidence="1 2" key="1">
    <citation type="submission" date="2020-07" db="EMBL/GenBank/DDBJ databases">
        <authorList>
            <person name="Feng X."/>
        </authorList>
    </citation>
    <scope>NUCLEOTIDE SEQUENCE [LARGE SCALE GENOMIC DNA]</scope>
    <source>
        <strain evidence="1 2">JCM23202</strain>
    </source>
</reference>
<dbReference type="RefSeq" id="WP_185660455.1">
    <property type="nucleotide sequence ID" value="NZ_CAWPOO010000012.1"/>
</dbReference>
<sequence length="118" mass="13153">MPKQTGLRPLYLVNELAKAVGEEVTYAYDDLAFISHSEVLVQFVENSESEALLHFYVHQDFDEEVFAAKKAKYEIAASKQGTTLICQGRFTLNAKEDSDEIDLQFFPLASSEAAAANN</sequence>
<dbReference type="AlphaFoldDB" id="A0A7X1B909"/>
<proteinExistence type="predicted"/>
<comment type="caution">
    <text evidence="1">The sequence shown here is derived from an EMBL/GenBank/DDBJ whole genome shotgun (WGS) entry which is preliminary data.</text>
</comment>
<evidence type="ECO:0000313" key="1">
    <source>
        <dbReference type="EMBL" id="MBC2606585.1"/>
    </source>
</evidence>
<gene>
    <name evidence="1" type="ORF">H5P27_11085</name>
</gene>
<organism evidence="1 2">
    <name type="scientific">Pelagicoccus albus</name>
    <dbReference type="NCBI Taxonomy" id="415222"/>
    <lineage>
        <taxon>Bacteria</taxon>
        <taxon>Pseudomonadati</taxon>
        <taxon>Verrucomicrobiota</taxon>
        <taxon>Opitutia</taxon>
        <taxon>Puniceicoccales</taxon>
        <taxon>Pelagicoccaceae</taxon>
        <taxon>Pelagicoccus</taxon>
    </lineage>
</organism>
<protein>
    <submittedName>
        <fullName evidence="1">Uncharacterized protein</fullName>
    </submittedName>
</protein>
<accession>A0A7X1B909</accession>
<dbReference type="Proteomes" id="UP000526501">
    <property type="component" value="Unassembled WGS sequence"/>
</dbReference>
<keyword evidence="2" id="KW-1185">Reference proteome</keyword>
<evidence type="ECO:0000313" key="2">
    <source>
        <dbReference type="Proteomes" id="UP000526501"/>
    </source>
</evidence>